<feature type="domain" description="Sortilin N-terminal" evidence="4">
    <location>
        <begin position="715"/>
        <end position="796"/>
    </location>
</feature>
<dbReference type="GO" id="GO:0016787">
    <property type="term" value="F:hydrolase activity"/>
    <property type="evidence" value="ECO:0007669"/>
    <property type="project" value="UniProtKB-KW"/>
</dbReference>
<keyword evidence="6" id="KW-1185">Reference proteome</keyword>
<dbReference type="InterPro" id="IPR036278">
    <property type="entry name" value="Sialidase_sf"/>
</dbReference>
<dbReference type="Gene3D" id="2.130.10.10">
    <property type="entry name" value="YVTN repeat-like/Quinoprotein amine dehydrogenase"/>
    <property type="match status" value="4"/>
</dbReference>
<protein>
    <submittedName>
        <fullName evidence="5">Glycosyl hydrolase</fullName>
    </submittedName>
</protein>
<dbReference type="InterPro" id="IPR050310">
    <property type="entry name" value="VPS10-sortilin"/>
</dbReference>
<keyword evidence="3" id="KW-0732">Signal</keyword>
<dbReference type="PANTHER" id="PTHR12106">
    <property type="entry name" value="SORTILIN RELATED"/>
    <property type="match status" value="1"/>
</dbReference>
<feature type="region of interest" description="Disordered" evidence="2">
    <location>
        <begin position="908"/>
        <end position="943"/>
    </location>
</feature>
<dbReference type="AlphaFoldDB" id="A0A411HPP7"/>
<feature type="compositionally biased region" description="Basic and acidic residues" evidence="2">
    <location>
        <begin position="908"/>
        <end position="931"/>
    </location>
</feature>
<evidence type="ECO:0000256" key="1">
    <source>
        <dbReference type="ARBA" id="ARBA00022737"/>
    </source>
</evidence>
<gene>
    <name evidence="5" type="ORF">ELE36_20085</name>
</gene>
<proteinExistence type="predicted"/>
<evidence type="ECO:0000313" key="6">
    <source>
        <dbReference type="Proteomes" id="UP000291562"/>
    </source>
</evidence>
<evidence type="ECO:0000313" key="5">
    <source>
        <dbReference type="EMBL" id="QBB72479.1"/>
    </source>
</evidence>
<dbReference type="KEGG" id="xbc:ELE36_20085"/>
<reference evidence="5 6" key="1">
    <citation type="submission" date="2019-01" db="EMBL/GenBank/DDBJ databases">
        <title>Pseudolysobacter antarctica gen. nov., sp. nov., isolated from Fildes Peninsula, Antarctica.</title>
        <authorList>
            <person name="Wei Z."/>
            <person name="Peng F."/>
        </authorList>
    </citation>
    <scope>NUCLEOTIDE SEQUENCE [LARGE SCALE GENOMIC DNA]</scope>
    <source>
        <strain evidence="5 6">AQ6-296</strain>
    </source>
</reference>
<dbReference type="InterPro" id="IPR031778">
    <property type="entry name" value="Sortilin_N"/>
</dbReference>
<dbReference type="SUPFAM" id="SSF50939">
    <property type="entry name" value="Sialidases"/>
    <property type="match status" value="3"/>
</dbReference>
<name>A0A411HPP7_9GAMM</name>
<accession>A0A411HPP7</accession>
<feature type="chain" id="PRO_5019278233" evidence="3">
    <location>
        <begin position="25"/>
        <end position="1020"/>
    </location>
</feature>
<dbReference type="CDD" id="cd15482">
    <property type="entry name" value="Sialidase_non-viral"/>
    <property type="match status" value="1"/>
</dbReference>
<dbReference type="InterPro" id="IPR015943">
    <property type="entry name" value="WD40/YVTN_repeat-like_dom_sf"/>
</dbReference>
<feature type="signal peptide" evidence="3">
    <location>
        <begin position="1"/>
        <end position="24"/>
    </location>
</feature>
<feature type="compositionally biased region" description="Basic and acidic residues" evidence="2">
    <location>
        <begin position="973"/>
        <end position="1002"/>
    </location>
</feature>
<feature type="region of interest" description="Disordered" evidence="2">
    <location>
        <begin position="965"/>
        <end position="1020"/>
    </location>
</feature>
<evidence type="ECO:0000256" key="3">
    <source>
        <dbReference type="SAM" id="SignalP"/>
    </source>
</evidence>
<keyword evidence="1" id="KW-0677">Repeat</keyword>
<dbReference type="Pfam" id="PF15902">
    <property type="entry name" value="Sortilin-Vps10"/>
    <property type="match status" value="1"/>
</dbReference>
<dbReference type="RefSeq" id="WP_129836475.1">
    <property type="nucleotide sequence ID" value="NZ_CP035704.1"/>
</dbReference>
<dbReference type="OrthoDB" id="5711096at2"/>
<keyword evidence="5" id="KW-0378">Hydrolase</keyword>
<dbReference type="PANTHER" id="PTHR12106:SF27">
    <property type="entry name" value="SORTILIN-RELATED RECEPTOR"/>
    <property type="match status" value="1"/>
</dbReference>
<evidence type="ECO:0000259" key="4">
    <source>
        <dbReference type="Pfam" id="PF15902"/>
    </source>
</evidence>
<evidence type="ECO:0000256" key="2">
    <source>
        <dbReference type="SAM" id="MobiDB-lite"/>
    </source>
</evidence>
<sequence>MSPLSCLRCIASIATFSLAAPALAADKPDAHWSAWQQHETLAKESPYNGLQWRSIGPTVQGGRVVEVASVPGEPYTFYVAYATGGIWKTTNNGTTFEPLSDHMPTMVTGALAIAPSQPQTLWVGSGEANSSRSSYGGLGMFRSDDGGKSFQPAGLDQTDRIARIVVDPKDPNTVYVAAIGKLYSEGGQRGVMRTRDGGKTWQQVLKGDSAWTGAIDLRMDPRDPNVLYAALWERSRHAWNFVESGKGSGIYKSTDGGDHWARFGNGLPQHAKVGRIGLAIAASHPDTLYASVDNWAKLDDSELETDEEPLNAKRLRTMSKEEFLQQDPQAIEDFIRGSDLDTALDAKKLIAMVKSDEITIKQLLTKLTDANADLFNTDIKGLEIYRSDDAGKTWQRTHAKPLREVTYTYGYYFGQIRIAPDNAEHIYAEGLPVIESEDGGKHWHGMNGPKVHVDYHELLIDPNFPKRILVGNDGGIDMTYDGGKSWNKLDAQPVGQFYAITYDMADPYNVCGGLQDNGSYKGSSKTRWELGEDWTAVGGGDGMYCAIDTRDNKTIYTGSQFGFYGRSGAAGEHEVRPRSALKAIPLRYNWTTPVVLSQHNQDIVYFATNILFRSMDKGETWAAISPDLTGSKPRGNVPYGSLTTISESPKQFGLIWTGSDDGHVSLTEDGGAKWINFDKTLPAHWVSRVEASHFDLGRAYVALNGYRDDDSTPYVYRTDDAGKHWTDIGKGLPAEAINVVREDPVNQDLIYVGTDRGVYVSIDRGAHWQSLQSNLPNVPVHDLAIHPRERELIAATHGRSAWILDVLPLQELNAGTRNSALKLFPVEDVQASREWNRRPSEWFDESAYLPKIDGTFWAAAAGAATLTVLDDNKNAVREITLDAKHGVNSYRWDLLMDTKLAQTAETARLAKEKDKKKDKDDDKDKKDKDTSDSSSHAQTPVAEALRMRHRLYALPGKYTLKLSQGTVESTTELEIKPAEARKPRAKAEPKLRGEHKWPRPHAEPQPNPFAEELEEEAAGK</sequence>
<feature type="compositionally biased region" description="Acidic residues" evidence="2">
    <location>
        <begin position="1011"/>
        <end position="1020"/>
    </location>
</feature>
<dbReference type="EMBL" id="CP035704">
    <property type="protein sequence ID" value="QBB72479.1"/>
    <property type="molecule type" value="Genomic_DNA"/>
</dbReference>
<dbReference type="Proteomes" id="UP000291562">
    <property type="component" value="Chromosome"/>
</dbReference>
<organism evidence="5 6">
    <name type="scientific">Pseudolysobacter antarcticus</name>
    <dbReference type="NCBI Taxonomy" id="2511995"/>
    <lineage>
        <taxon>Bacteria</taxon>
        <taxon>Pseudomonadati</taxon>
        <taxon>Pseudomonadota</taxon>
        <taxon>Gammaproteobacteria</taxon>
        <taxon>Lysobacterales</taxon>
        <taxon>Rhodanobacteraceae</taxon>
        <taxon>Pseudolysobacter</taxon>
    </lineage>
</organism>